<dbReference type="EMBL" id="OBQK01000017">
    <property type="protein sequence ID" value="SOC57806.1"/>
    <property type="molecule type" value="Genomic_DNA"/>
</dbReference>
<evidence type="ECO:0000313" key="3">
    <source>
        <dbReference type="Proteomes" id="UP000219688"/>
    </source>
</evidence>
<dbReference type="AlphaFoldDB" id="A0A285VX29"/>
<keyword evidence="3" id="KW-1185">Reference proteome</keyword>
<reference evidence="3" key="1">
    <citation type="submission" date="2017-08" db="EMBL/GenBank/DDBJ databases">
        <authorList>
            <person name="Varghese N."/>
            <person name="Submissions S."/>
        </authorList>
    </citation>
    <scope>NUCLEOTIDE SEQUENCE [LARGE SCALE GENOMIC DNA]</scope>
    <source>
        <strain evidence="3">USBA17B2</strain>
    </source>
</reference>
<keyword evidence="2" id="KW-0808">Transferase</keyword>
<gene>
    <name evidence="2" type="ORF">SAMN05421879_1177</name>
</gene>
<evidence type="ECO:0000313" key="2">
    <source>
        <dbReference type="EMBL" id="SOC57806.1"/>
    </source>
</evidence>
<dbReference type="Pfam" id="PF13692">
    <property type="entry name" value="Glyco_trans_1_4"/>
    <property type="match status" value="1"/>
</dbReference>
<dbReference type="RefSeq" id="WP_097189196.1">
    <property type="nucleotide sequence ID" value="NZ_OBQK01000017.1"/>
</dbReference>
<dbReference type="SUPFAM" id="SSF53756">
    <property type="entry name" value="UDP-Glycosyltransferase/glycogen phosphorylase"/>
    <property type="match status" value="1"/>
</dbReference>
<organism evidence="2 3">
    <name type="scientific">Ornithinimicrobium cerasi</name>
    <dbReference type="NCBI Taxonomy" id="2248773"/>
    <lineage>
        <taxon>Bacteria</taxon>
        <taxon>Bacillati</taxon>
        <taxon>Actinomycetota</taxon>
        <taxon>Actinomycetes</taxon>
        <taxon>Micrococcales</taxon>
        <taxon>Ornithinimicrobiaceae</taxon>
        <taxon>Ornithinimicrobium</taxon>
    </lineage>
</organism>
<dbReference type="InterPro" id="IPR050194">
    <property type="entry name" value="Glycosyltransferase_grp1"/>
</dbReference>
<dbReference type="Proteomes" id="UP000219688">
    <property type="component" value="Unassembled WGS sequence"/>
</dbReference>
<sequence length="352" mass="38414">MRTVTFVSHTNAPGGAELALRRYLEATEIPVRLVTLQDGGVWEGMDAETVAVGGLAGLRRTLRREHLVVANSMRAAFLTSLVLPREVRQVYWVRDGLTESAMSPTALFLTRHITRRRTGLYLANSRWTARTIEQAMKVGAERIHVVHSLSGLGEASTTDQAAPRTPHSPVRMLYLGRIASWKGPDLAVQCVRHLRDQGVDATLTIVGGAHFGEGAYRKRLETQVAGLPGVRMTGHVDDVPSVLASHDLLLHTSRRPEPFGQVIVQALAAGLPVVAPDAGGPAEILTHSPVPCLYPTGDVAAMAMRTREVLANHADVSRWAVERSLKYSDERLTAEMDETMRQLDLEPAKGQV</sequence>
<protein>
    <recommendedName>
        <fullName evidence="1">D-inositol 3-phosphate glycosyltransferase</fullName>
    </recommendedName>
</protein>
<name>A0A285VX29_9MICO</name>
<proteinExistence type="predicted"/>
<evidence type="ECO:0000256" key="1">
    <source>
        <dbReference type="ARBA" id="ARBA00021292"/>
    </source>
</evidence>
<dbReference type="PANTHER" id="PTHR45947:SF3">
    <property type="entry name" value="SULFOQUINOVOSYL TRANSFERASE SQD2"/>
    <property type="match status" value="1"/>
</dbReference>
<dbReference type="PANTHER" id="PTHR45947">
    <property type="entry name" value="SULFOQUINOVOSYL TRANSFERASE SQD2"/>
    <property type="match status" value="1"/>
</dbReference>
<dbReference type="GO" id="GO:0016757">
    <property type="term" value="F:glycosyltransferase activity"/>
    <property type="evidence" value="ECO:0007669"/>
    <property type="project" value="TreeGrafter"/>
</dbReference>
<dbReference type="Gene3D" id="3.40.50.2000">
    <property type="entry name" value="Glycogen Phosphorylase B"/>
    <property type="match status" value="1"/>
</dbReference>
<accession>A0A285VX29</accession>